<dbReference type="Proteomes" id="UP000315303">
    <property type="component" value="Unassembled WGS sequence"/>
</dbReference>
<feature type="transmembrane region" description="Helical" evidence="1">
    <location>
        <begin position="522"/>
        <end position="541"/>
    </location>
</feature>
<dbReference type="RefSeq" id="WP_140601746.1">
    <property type="nucleotide sequence ID" value="NZ_SAWY01000005.1"/>
</dbReference>
<dbReference type="GO" id="GO:0005886">
    <property type="term" value="C:plasma membrane"/>
    <property type="evidence" value="ECO:0007669"/>
    <property type="project" value="TreeGrafter"/>
</dbReference>
<protein>
    <submittedName>
        <fullName evidence="2">Efflux RND transporter permease subunit</fullName>
    </submittedName>
</protein>
<proteinExistence type="predicted"/>
<feature type="transmembrane region" description="Helical" evidence="1">
    <location>
        <begin position="363"/>
        <end position="384"/>
    </location>
</feature>
<feature type="transmembrane region" description="Helical" evidence="1">
    <location>
        <begin position="466"/>
        <end position="493"/>
    </location>
</feature>
<keyword evidence="1" id="KW-0472">Membrane</keyword>
<dbReference type="SUPFAM" id="SSF82714">
    <property type="entry name" value="Multidrug efflux transporter AcrB TolC docking domain, DN and DC subdomains"/>
    <property type="match status" value="2"/>
</dbReference>
<dbReference type="InterPro" id="IPR027463">
    <property type="entry name" value="AcrB_DN_DC_subdom"/>
</dbReference>
<feature type="transmembrane region" description="Helical" evidence="1">
    <location>
        <begin position="979"/>
        <end position="1006"/>
    </location>
</feature>
<feature type="transmembrane region" description="Helical" evidence="1">
    <location>
        <begin position="856"/>
        <end position="875"/>
    </location>
</feature>
<organism evidence="2 3">
    <name type="scientific">Litorilituus lipolyticus</name>
    <dbReference type="NCBI Taxonomy" id="2491017"/>
    <lineage>
        <taxon>Bacteria</taxon>
        <taxon>Pseudomonadati</taxon>
        <taxon>Pseudomonadota</taxon>
        <taxon>Gammaproteobacteria</taxon>
        <taxon>Alteromonadales</taxon>
        <taxon>Colwelliaceae</taxon>
        <taxon>Litorilituus</taxon>
    </lineage>
</organism>
<accession>A0A502LDA6</accession>
<dbReference type="SUPFAM" id="SSF82866">
    <property type="entry name" value="Multidrug efflux transporter AcrB transmembrane domain"/>
    <property type="match status" value="2"/>
</dbReference>
<dbReference type="SUPFAM" id="SSF82693">
    <property type="entry name" value="Multidrug efflux transporter AcrB pore domain, PN1, PN2, PC1 and PC2 subdomains"/>
    <property type="match status" value="3"/>
</dbReference>
<feature type="transmembrane region" description="Helical" evidence="1">
    <location>
        <begin position="950"/>
        <end position="973"/>
    </location>
</feature>
<feature type="transmembrane region" description="Helical" evidence="1">
    <location>
        <begin position="436"/>
        <end position="454"/>
    </location>
</feature>
<dbReference type="AlphaFoldDB" id="A0A502LDA6"/>
<dbReference type="Gene3D" id="1.20.1640.10">
    <property type="entry name" value="Multidrug efflux transporter AcrB transmembrane domain"/>
    <property type="match status" value="2"/>
</dbReference>
<dbReference type="Gene3D" id="3.30.70.1430">
    <property type="entry name" value="Multidrug efflux transporter AcrB pore domain"/>
    <property type="match status" value="2"/>
</dbReference>
<comment type="caution">
    <text evidence="2">The sequence shown here is derived from an EMBL/GenBank/DDBJ whole genome shotgun (WGS) entry which is preliminary data.</text>
</comment>
<dbReference type="Gene3D" id="3.30.70.1320">
    <property type="entry name" value="Multidrug efflux transporter AcrB pore domain like"/>
    <property type="match status" value="1"/>
</dbReference>
<feature type="transmembrane region" description="Helical" evidence="1">
    <location>
        <begin position="338"/>
        <end position="356"/>
    </location>
</feature>
<keyword evidence="1" id="KW-1133">Transmembrane helix</keyword>
<dbReference type="PANTHER" id="PTHR32063:SF18">
    <property type="entry name" value="CATION EFFLUX SYSTEM PROTEIN"/>
    <property type="match status" value="1"/>
</dbReference>
<name>A0A502LDA6_9GAMM</name>
<dbReference type="Gene3D" id="3.30.70.1440">
    <property type="entry name" value="Multidrug efflux transporter AcrB pore domain"/>
    <property type="match status" value="1"/>
</dbReference>
<gene>
    <name evidence="2" type="ORF">EPA86_02990</name>
</gene>
<dbReference type="EMBL" id="SAWY01000005">
    <property type="protein sequence ID" value="TPH18097.1"/>
    <property type="molecule type" value="Genomic_DNA"/>
</dbReference>
<dbReference type="PRINTS" id="PR00702">
    <property type="entry name" value="ACRIFLAVINRP"/>
</dbReference>
<feature type="transmembrane region" description="Helical" evidence="1">
    <location>
        <begin position="908"/>
        <end position="929"/>
    </location>
</feature>
<reference evidence="2 3" key="1">
    <citation type="submission" date="2019-01" db="EMBL/GenBank/DDBJ databases">
        <title>Litorilituus lipolytica sp. nov., isolated from intertidal sand of the Yellow Sea in China.</title>
        <authorList>
            <person name="Liu A."/>
        </authorList>
    </citation>
    <scope>NUCLEOTIDE SEQUENCE [LARGE SCALE GENOMIC DNA]</scope>
    <source>
        <strain evidence="2 3">RZ04</strain>
    </source>
</reference>
<dbReference type="Pfam" id="PF00873">
    <property type="entry name" value="ACR_tran"/>
    <property type="match status" value="1"/>
</dbReference>
<keyword evidence="3" id="KW-1185">Reference proteome</keyword>
<dbReference type="GO" id="GO:0042910">
    <property type="term" value="F:xenobiotic transmembrane transporter activity"/>
    <property type="evidence" value="ECO:0007669"/>
    <property type="project" value="TreeGrafter"/>
</dbReference>
<keyword evidence="1" id="KW-0812">Transmembrane</keyword>
<evidence type="ECO:0000256" key="1">
    <source>
        <dbReference type="SAM" id="Phobius"/>
    </source>
</evidence>
<dbReference type="PANTHER" id="PTHR32063">
    <property type="match status" value="1"/>
</dbReference>
<sequence>MNIAEFSIKNQVLSIIVILLSIFGGWTAYKDMARFEDPEFTIRTALIFTQYPGASPQEVALEVTEPLETALQQMQEVKKVSSKSTAGLSEITVDIKYQFSKDKEALQVIWTKLRNKIKDAERTLPPNATTPIVNDDFGDLYGLYYFITGDDYEASELRSYAKSLQKEILQVSGVGKVQLAGEQQEAIFVEISTETSALLGVSISNVYDILSQQNAVTSAGNVNVGTRRIVIDPSGEIDSIDAIENLLISTGTDGKVIFLKDIAKVYRTYTTPSDKIIRYNGKPAIALGVSNVTGGNVVVVGEAVAAKLTESESRRPLGIEVFEYYHQGKIVKASVDNFIVNVIAALLIVIVTLFLFMGMRSAIVIGFILILTIAATLATMQMINIPMHRISLGALIIALGMMVDNAIVVTEGILVGVKEGYRKLDIAKKIVQQTKWPLLGGTLVGIIAFAPIGFAPGQTAEYTGHLFWVVMISLLFSWLFAVTITPLSCFWLFPEANGEKAVQAESKFFTLYKNFMKGALKYRWPVVLGVTSLFLASLWGAKFMTQGFFPQSTSPQMVVDYWLPEGTRIEQTHQDMSELEAFILKMDNVEAVQTLIGGGGIRYMLTYSGESNNSSYGQLLVRVTDYRKIDAMMPVVQNYIAQNYPDAQAKAWRFVLGPGGGSKIEAEFRGPDPVVLRQLANQAKDIMIADGKTLSIKDDWRDPVSVIEPIYSENKGRRAGISRENIATAISNHYLGKQIGVYREGQDLIPIISRVPHSENESISNINDIQVLNAAGQYVPLTQVTDGFRTIWRDGQIRREDRVFTIKAQCDPYPSELPSALLSRLRPQIEAIELPDGYTLEWGGEFGDSEESNGDLMSTIPAGLLAMVLVVVILFGKIKQPLVIWLVVPLAMIGVVFGLVVTGIPLEFMGILGILSLSGLLIKNGIVLVDQMDFEIANGKKRFNAVIDSATSRVRPVMMGTLTTVLGVIPLFFDAFFQSMAVVIVFGLTFATLLTLLVVPVLYSIFMKIETPKS</sequence>
<dbReference type="OrthoDB" id="9757940at2"/>
<dbReference type="Gene3D" id="3.30.2090.10">
    <property type="entry name" value="Multidrug efflux transporter AcrB TolC docking domain, DN and DC subdomains"/>
    <property type="match status" value="2"/>
</dbReference>
<feature type="transmembrane region" description="Helical" evidence="1">
    <location>
        <begin position="882"/>
        <end position="902"/>
    </location>
</feature>
<dbReference type="InterPro" id="IPR001036">
    <property type="entry name" value="Acrflvin-R"/>
</dbReference>
<feature type="transmembrane region" description="Helical" evidence="1">
    <location>
        <begin position="12"/>
        <end position="29"/>
    </location>
</feature>
<feature type="transmembrane region" description="Helical" evidence="1">
    <location>
        <begin position="390"/>
        <end position="415"/>
    </location>
</feature>
<evidence type="ECO:0000313" key="3">
    <source>
        <dbReference type="Proteomes" id="UP000315303"/>
    </source>
</evidence>
<evidence type="ECO:0000313" key="2">
    <source>
        <dbReference type="EMBL" id="TPH18097.1"/>
    </source>
</evidence>